<dbReference type="GO" id="GO:0046872">
    <property type="term" value="F:metal ion binding"/>
    <property type="evidence" value="ECO:0007669"/>
    <property type="project" value="UniProtKB-KW"/>
</dbReference>
<dbReference type="HAMAP" id="MF_00163">
    <property type="entry name" value="Pep_deformylase"/>
    <property type="match status" value="1"/>
</dbReference>
<proteinExistence type="inferred from homology"/>
<dbReference type="Pfam" id="PF01327">
    <property type="entry name" value="Pep_deformylase"/>
    <property type="match status" value="1"/>
</dbReference>
<reference evidence="5" key="2">
    <citation type="submission" date="2014-07" db="EMBL/GenBank/DDBJ databases">
        <title>Genetics and epidemiology of antimicrobial resistance in B. fragilis group.</title>
        <authorList>
            <person name="Sydenham T.V."/>
            <person name="Hasman H."/>
            <person name="Kemp M."/>
            <person name="Justesen U.S."/>
        </authorList>
    </citation>
    <scope>NUCLEOTIDE SEQUENCE [LARGE SCALE GENOMIC DNA]</scope>
    <source>
        <strain evidence="5">DCMOUH0018B</strain>
    </source>
</reference>
<keyword evidence="2 4" id="KW-0479">Metal-binding</keyword>
<dbReference type="PANTHER" id="PTHR10458">
    <property type="entry name" value="PEPTIDE DEFORMYLASE"/>
    <property type="match status" value="1"/>
</dbReference>
<dbReference type="PRINTS" id="PR01576">
    <property type="entry name" value="PDEFORMYLASE"/>
</dbReference>
<protein>
    <recommendedName>
        <fullName evidence="4">Peptide deformylase</fullName>
        <shortName evidence="4">PDF</shortName>
        <ecNumber evidence="4">3.5.1.88</ecNumber>
    </recommendedName>
    <alternativeName>
        <fullName evidence="4">Polypeptide deformylase</fullName>
    </alternativeName>
</protein>
<gene>
    <name evidence="4" type="primary">def</name>
    <name evidence="5" type="ORF">EE52_0210175</name>
</gene>
<feature type="binding site" evidence="4">
    <location>
        <position position="108"/>
    </location>
    <ligand>
        <name>Fe cation</name>
        <dbReference type="ChEBI" id="CHEBI:24875"/>
    </ligand>
</feature>
<comment type="cofactor">
    <cofactor evidence="4">
        <name>Fe(2+)</name>
        <dbReference type="ChEBI" id="CHEBI:29033"/>
    </cofactor>
    <text evidence="4">Binds 1 Fe(2+) ion.</text>
</comment>
<dbReference type="EC" id="3.5.1.88" evidence="4"/>
<dbReference type="CDD" id="cd00487">
    <property type="entry name" value="Pep_deformylase"/>
    <property type="match status" value="1"/>
</dbReference>
<feature type="active site" evidence="4">
    <location>
        <position position="151"/>
    </location>
</feature>
<feature type="binding site" evidence="4">
    <location>
        <position position="154"/>
    </location>
    <ligand>
        <name>Fe cation</name>
        <dbReference type="ChEBI" id="CHEBI:24875"/>
    </ligand>
</feature>
<evidence type="ECO:0000256" key="1">
    <source>
        <dbReference type="ARBA" id="ARBA00010759"/>
    </source>
</evidence>
<dbReference type="NCBIfam" id="NF001159">
    <property type="entry name" value="PRK00150.1-3"/>
    <property type="match status" value="1"/>
</dbReference>
<dbReference type="Gene3D" id="3.90.45.10">
    <property type="entry name" value="Peptide deformylase"/>
    <property type="match status" value="1"/>
</dbReference>
<comment type="catalytic activity">
    <reaction evidence="4">
        <text>N-terminal N-formyl-L-methionyl-[peptide] + H2O = N-terminal L-methionyl-[peptide] + formate</text>
        <dbReference type="Rhea" id="RHEA:24420"/>
        <dbReference type="Rhea" id="RHEA-COMP:10639"/>
        <dbReference type="Rhea" id="RHEA-COMP:10640"/>
        <dbReference type="ChEBI" id="CHEBI:15377"/>
        <dbReference type="ChEBI" id="CHEBI:15740"/>
        <dbReference type="ChEBI" id="CHEBI:49298"/>
        <dbReference type="ChEBI" id="CHEBI:64731"/>
        <dbReference type="EC" id="3.5.1.88"/>
    </reaction>
</comment>
<feature type="binding site" evidence="4">
    <location>
        <position position="150"/>
    </location>
    <ligand>
        <name>Fe cation</name>
        <dbReference type="ChEBI" id="CHEBI:24875"/>
    </ligand>
</feature>
<name>A0A0I9SAI3_BACFG</name>
<dbReference type="AlphaFoldDB" id="A0A0I9SAI3"/>
<dbReference type="InterPro" id="IPR036821">
    <property type="entry name" value="Peptide_deformylase_sf"/>
</dbReference>
<dbReference type="InterPro" id="IPR023635">
    <property type="entry name" value="Peptide_deformylase"/>
</dbReference>
<dbReference type="NCBIfam" id="TIGR00079">
    <property type="entry name" value="pept_deformyl"/>
    <property type="match status" value="1"/>
</dbReference>
<dbReference type="PANTHER" id="PTHR10458:SF22">
    <property type="entry name" value="PEPTIDE DEFORMYLASE"/>
    <property type="match status" value="1"/>
</dbReference>
<sequence>MKLPILVYGQPVLRKTCEKVDMSAPELDRLITDMWEILRDADGCGLAASQVGSSLQLFIVNSRDTFLYMDKQERAQYFEGDTGIQETFINAEILARDDERMHSEEEGCLSLPGMSERVKRPWSITVHYFDRERKEHTRTFRGYTARVIQHEYDHTLGKLYIDRLDSLRRNLIANKLKKFAAGTRRGK</sequence>
<dbReference type="EMBL" id="JMZZ02000107">
    <property type="protein sequence ID" value="KFX74926.1"/>
    <property type="molecule type" value="Genomic_DNA"/>
</dbReference>
<dbReference type="PATRIC" id="fig|817.53.peg.2099"/>
<dbReference type="RefSeq" id="WP_044300269.1">
    <property type="nucleotide sequence ID" value="NZ_CAEUHN010000012.1"/>
</dbReference>
<keyword evidence="4" id="KW-0648">Protein biosynthesis</keyword>
<dbReference type="SUPFAM" id="SSF56420">
    <property type="entry name" value="Peptide deformylase"/>
    <property type="match status" value="1"/>
</dbReference>
<evidence type="ECO:0000256" key="3">
    <source>
        <dbReference type="ARBA" id="ARBA00022801"/>
    </source>
</evidence>
<reference evidence="5" key="1">
    <citation type="book" date="2014" name="THE 24TH EUROPEAN CONGRESS OF CLINICAL MICROBIOLOGY AND INFECTIOUS DISEASES" publisher="ECCMID 2014" city="Barcelona, Spain">
        <title>Identification of resistance genes in three multidrug-resistant Bacteroides fragilis isolates by whole genome sequencing.</title>
        <editorList>
            <person name="Unknown"/>
            <person name="A."/>
        </editorList>
        <authorList>
            <person name="Sydenham T.V."/>
            <person name="Hasman H."/>
            <person name="Wang M."/>
            <person name="Soki J."/>
            <person name="Nagy E."/>
            <person name="Justesen U.S."/>
        </authorList>
    </citation>
    <scope>NUCLEOTIDE SEQUENCE</scope>
    <source>
        <strain evidence="5">DCMOUH0018B</strain>
    </source>
</reference>
<comment type="similarity">
    <text evidence="1 4">Belongs to the polypeptide deformylase family.</text>
</comment>
<keyword evidence="4" id="KW-0408">Iron</keyword>
<dbReference type="GO" id="GO:0042586">
    <property type="term" value="F:peptide deformylase activity"/>
    <property type="evidence" value="ECO:0007669"/>
    <property type="project" value="UniProtKB-UniRule"/>
</dbReference>
<dbReference type="GO" id="GO:0006412">
    <property type="term" value="P:translation"/>
    <property type="evidence" value="ECO:0007669"/>
    <property type="project" value="UniProtKB-UniRule"/>
</dbReference>
<keyword evidence="3 4" id="KW-0378">Hydrolase</keyword>
<comment type="function">
    <text evidence="4">Removes the formyl group from the N-terminal Met of newly synthesized proteins. Requires at least a dipeptide for an efficient rate of reaction. N-terminal L-methionine is a prerequisite for activity but the enzyme has broad specificity at other positions.</text>
</comment>
<accession>A0A0I9SAI3</accession>
<dbReference type="PIRSF" id="PIRSF004749">
    <property type="entry name" value="Pep_def"/>
    <property type="match status" value="1"/>
</dbReference>
<evidence type="ECO:0000256" key="4">
    <source>
        <dbReference type="HAMAP-Rule" id="MF_00163"/>
    </source>
</evidence>
<evidence type="ECO:0000256" key="2">
    <source>
        <dbReference type="ARBA" id="ARBA00022723"/>
    </source>
</evidence>
<evidence type="ECO:0000313" key="5">
    <source>
        <dbReference type="EMBL" id="KFX74926.1"/>
    </source>
</evidence>
<comment type="caution">
    <text evidence="5">The sequence shown here is derived from an EMBL/GenBank/DDBJ whole genome shotgun (WGS) entry which is preliminary data.</text>
</comment>
<organism evidence="5">
    <name type="scientific">Bacteroides fragilis</name>
    <dbReference type="NCBI Taxonomy" id="817"/>
    <lineage>
        <taxon>Bacteria</taxon>
        <taxon>Pseudomonadati</taxon>
        <taxon>Bacteroidota</taxon>
        <taxon>Bacteroidia</taxon>
        <taxon>Bacteroidales</taxon>
        <taxon>Bacteroidaceae</taxon>
        <taxon>Bacteroides</taxon>
    </lineage>
</organism>